<evidence type="ECO:0000313" key="3">
    <source>
        <dbReference type="Proteomes" id="UP000245845"/>
    </source>
</evidence>
<dbReference type="RefSeq" id="WP_109730526.1">
    <property type="nucleotide sequence ID" value="NZ_BAAACK010000004.1"/>
</dbReference>
<evidence type="ECO:0000313" key="2">
    <source>
        <dbReference type="EMBL" id="PWJ30907.1"/>
    </source>
</evidence>
<protein>
    <submittedName>
        <fullName evidence="2">Uncharacterized protein</fullName>
    </submittedName>
</protein>
<reference evidence="2 3" key="1">
    <citation type="submission" date="2018-05" db="EMBL/GenBank/DDBJ databases">
        <title>The Hungate 1000. A catalogue of reference genomes from the rumen microbiome.</title>
        <authorList>
            <person name="Kelly W."/>
        </authorList>
    </citation>
    <scope>NUCLEOTIDE SEQUENCE [LARGE SCALE GENOMIC DNA]</scope>
    <source>
        <strain evidence="2 3">NLAE-zl-C242</strain>
    </source>
</reference>
<feature type="transmembrane region" description="Helical" evidence="1">
    <location>
        <begin position="9"/>
        <end position="28"/>
    </location>
</feature>
<keyword evidence="3" id="KW-1185">Reference proteome</keyword>
<dbReference type="EMBL" id="QGDL01000003">
    <property type="protein sequence ID" value="PWJ30907.1"/>
    <property type="molecule type" value="Genomic_DNA"/>
</dbReference>
<keyword evidence="1" id="KW-1133">Transmembrane helix</keyword>
<comment type="caution">
    <text evidence="2">The sequence shown here is derived from an EMBL/GenBank/DDBJ whole genome shotgun (WGS) entry which is preliminary data.</text>
</comment>
<dbReference type="AlphaFoldDB" id="A0A2Y9C9U3"/>
<sequence length="122" mass="14000">MNFKFRTKLYAVFSIIIIFAAASFSLFIRMHIFRQIEEETTYNDMQLCLKVSENADTYIEKLDDITKKLISDPGLLKIMRDVKSNPQVLTDYEELKRGREIASIVSNAITLPLISACKCISV</sequence>
<organism evidence="2 3">
    <name type="scientific">Faecalicatena orotica</name>
    <dbReference type="NCBI Taxonomy" id="1544"/>
    <lineage>
        <taxon>Bacteria</taxon>
        <taxon>Bacillati</taxon>
        <taxon>Bacillota</taxon>
        <taxon>Clostridia</taxon>
        <taxon>Lachnospirales</taxon>
        <taxon>Lachnospiraceae</taxon>
        <taxon>Faecalicatena</taxon>
    </lineage>
</organism>
<evidence type="ECO:0000256" key="1">
    <source>
        <dbReference type="SAM" id="Phobius"/>
    </source>
</evidence>
<accession>A0A2Y9C9U3</accession>
<name>A0A2Y9C9U3_9FIRM</name>
<proteinExistence type="predicted"/>
<keyword evidence="1" id="KW-0812">Transmembrane</keyword>
<gene>
    <name evidence="2" type="ORF">A8806_103315</name>
</gene>
<dbReference type="Proteomes" id="UP000245845">
    <property type="component" value="Unassembled WGS sequence"/>
</dbReference>
<keyword evidence="1" id="KW-0472">Membrane</keyword>